<evidence type="ECO:0000256" key="1">
    <source>
        <dbReference type="ARBA" id="ARBA00022723"/>
    </source>
</evidence>
<evidence type="ECO:0000256" key="5">
    <source>
        <dbReference type="SAM" id="MobiDB-lite"/>
    </source>
</evidence>
<evidence type="ECO:0000259" key="7">
    <source>
        <dbReference type="PROSITE" id="PS50178"/>
    </source>
</evidence>
<dbReference type="SUPFAM" id="SSF57903">
    <property type="entry name" value="FYVE/PHD zinc finger"/>
    <property type="match status" value="1"/>
</dbReference>
<evidence type="ECO:0000256" key="2">
    <source>
        <dbReference type="ARBA" id="ARBA00022771"/>
    </source>
</evidence>
<reference evidence="8" key="1">
    <citation type="journal article" date="2015" name="Insect Biochem. Mol. Biol.">
        <title>An insight into the sialome of the horse fly, Tabanus bromius.</title>
        <authorList>
            <person name="Ribeiro J.M."/>
            <person name="Kazimirova M."/>
            <person name="Takac P."/>
            <person name="Andersen J.F."/>
            <person name="Francischetti I.M."/>
        </authorList>
    </citation>
    <scope>NUCLEOTIDE SEQUENCE</scope>
</reference>
<feature type="compositionally biased region" description="Polar residues" evidence="5">
    <location>
        <begin position="384"/>
        <end position="401"/>
    </location>
</feature>
<dbReference type="InterPro" id="IPR052727">
    <property type="entry name" value="Rab4/Rab5_effector"/>
</dbReference>
<dbReference type="Pfam" id="PF11464">
    <property type="entry name" value="Rbsn"/>
    <property type="match status" value="1"/>
</dbReference>
<dbReference type="Gene3D" id="3.30.40.10">
    <property type="entry name" value="Zinc/RING finger domain, C3HC4 (zinc finger)"/>
    <property type="match status" value="1"/>
</dbReference>
<dbReference type="PROSITE" id="PS50178">
    <property type="entry name" value="ZF_FYVE"/>
    <property type="match status" value="1"/>
</dbReference>
<dbReference type="InterPro" id="IPR011011">
    <property type="entry name" value="Znf_FYVE_PHD"/>
</dbReference>
<dbReference type="InterPro" id="IPR021565">
    <property type="entry name" value="Rbsn_Rab-bd"/>
</dbReference>
<dbReference type="GO" id="GO:0008270">
    <property type="term" value="F:zinc ion binding"/>
    <property type="evidence" value="ECO:0007669"/>
    <property type="project" value="UniProtKB-KW"/>
</dbReference>
<dbReference type="InterPro" id="IPR000306">
    <property type="entry name" value="Znf_FYVE"/>
</dbReference>
<dbReference type="PANTHER" id="PTHR13510:SF44">
    <property type="entry name" value="RABENOSYN-5"/>
    <property type="match status" value="1"/>
</dbReference>
<dbReference type="Gene3D" id="4.10.860.20">
    <property type="entry name" value="Rabenosyn, Rab binding domain"/>
    <property type="match status" value="1"/>
</dbReference>
<sequence length="474" mass="54741">MPNPFDDDGEQILEGFLCPICREDLKTPERLTSHVETVHAEEQDLLKSLRDIFSKAKRKIKLNFDETIDLSKHRDLLQRSNVNKTQFNVILTDPQSLGALQDNFSEFKSIRMPWLERCANETNKLIIRLHKLLRDRPTDPVQRKIHEQKTVPWFDGKSVNLCPNCAKSFHLARRQHHCRLCGCIMCNDCSRFLDIDVATNLIDPSASTFPRTENADKEKDHDNLRICEHCLRLLENRKEMQDSRTHKPPISLYYEKISELKKEIGPDIKMYNKIIKSLYEGDAVFTLSDAGALRAKIGHVAEKIDSISKAIMSLPAPEGSRDHALKKSIRLACVQFIKEEMLSIPPLPLEEKIKELQEKRRMEVEQKIERDRRLAMEAYEKYGGSNSPSNSRRQTENSSFASGSAVTTVDNWVGQQINAGNLADPLIEQINIIKGYIKQARAALRFEEVATLEMNLRELQLEFYERYHKDEEKK</sequence>
<dbReference type="InterPro" id="IPR013083">
    <property type="entry name" value="Znf_RING/FYVE/PHD"/>
</dbReference>
<evidence type="ECO:0000259" key="6">
    <source>
        <dbReference type="PROSITE" id="PS50157"/>
    </source>
</evidence>
<proteinExistence type="evidence at transcript level"/>
<dbReference type="PROSITE" id="PS00028">
    <property type="entry name" value="ZINC_FINGER_C2H2_1"/>
    <property type="match status" value="1"/>
</dbReference>
<feature type="domain" description="C2H2-type" evidence="6">
    <location>
        <begin position="16"/>
        <end position="44"/>
    </location>
</feature>
<evidence type="ECO:0000313" key="8">
    <source>
        <dbReference type="EMBL" id="JAI14729.1"/>
    </source>
</evidence>
<dbReference type="InterPro" id="IPR013087">
    <property type="entry name" value="Znf_C2H2_type"/>
</dbReference>
<dbReference type="PANTHER" id="PTHR13510">
    <property type="entry name" value="FYVE-FINGER-CONTAINING RAB5 EFFECTOR PROTEIN RABENOSYN-5-RELATED"/>
    <property type="match status" value="1"/>
</dbReference>
<dbReference type="SMART" id="SM00064">
    <property type="entry name" value="FYVE"/>
    <property type="match status" value="1"/>
</dbReference>
<dbReference type="AlphaFoldDB" id="A0A0K8TKD5"/>
<evidence type="ECO:0000256" key="4">
    <source>
        <dbReference type="PROSITE-ProRule" id="PRU00042"/>
    </source>
</evidence>
<keyword evidence="2 4" id="KW-0863">Zinc-finger</keyword>
<dbReference type="SUPFAM" id="SSF140125">
    <property type="entry name" value="Rabenosyn-5 Rab-binding domain-like"/>
    <property type="match status" value="1"/>
</dbReference>
<dbReference type="InterPro" id="IPR036531">
    <property type="entry name" value="Rbsn_Rab-bd_sf"/>
</dbReference>
<protein>
    <submittedName>
        <fullName evidence="8">Putative fyve finger-containing protein</fullName>
    </submittedName>
</protein>
<feature type="domain" description="FYVE-type" evidence="7">
    <location>
        <begin position="156"/>
        <end position="235"/>
    </location>
</feature>
<dbReference type="Pfam" id="PF01363">
    <property type="entry name" value="FYVE"/>
    <property type="match status" value="1"/>
</dbReference>
<dbReference type="PROSITE" id="PS50157">
    <property type="entry name" value="ZINC_FINGER_C2H2_2"/>
    <property type="match status" value="1"/>
</dbReference>
<name>A0A0K8TKD5_TABBR</name>
<dbReference type="InterPro" id="IPR017455">
    <property type="entry name" value="Znf_FYVE-rel"/>
</dbReference>
<feature type="region of interest" description="Disordered" evidence="5">
    <location>
        <begin position="381"/>
        <end position="401"/>
    </location>
</feature>
<keyword evidence="3" id="KW-0862">Zinc</keyword>
<keyword evidence="1" id="KW-0479">Metal-binding</keyword>
<evidence type="ECO:0000256" key="3">
    <source>
        <dbReference type="ARBA" id="ARBA00022833"/>
    </source>
</evidence>
<dbReference type="EMBL" id="GDAI01002874">
    <property type="protein sequence ID" value="JAI14729.1"/>
    <property type="molecule type" value="mRNA"/>
</dbReference>
<organism evidence="8">
    <name type="scientific">Tabanus bromius</name>
    <name type="common">Band-eyed brown horse fly</name>
    <dbReference type="NCBI Taxonomy" id="304241"/>
    <lineage>
        <taxon>Eukaryota</taxon>
        <taxon>Metazoa</taxon>
        <taxon>Ecdysozoa</taxon>
        <taxon>Arthropoda</taxon>
        <taxon>Hexapoda</taxon>
        <taxon>Insecta</taxon>
        <taxon>Pterygota</taxon>
        <taxon>Neoptera</taxon>
        <taxon>Endopterygota</taxon>
        <taxon>Diptera</taxon>
        <taxon>Brachycera</taxon>
        <taxon>Tabanomorpha</taxon>
        <taxon>Tabanoidea</taxon>
        <taxon>Tabanidae</taxon>
        <taxon>Tabanus</taxon>
    </lineage>
</organism>
<accession>A0A0K8TKD5</accession>